<gene>
    <name evidence="2" type="ORF">GCM10010145_01650</name>
</gene>
<reference evidence="2" key="1">
    <citation type="journal article" date="2014" name="Int. J. Syst. Evol. Microbiol.">
        <title>Complete genome sequence of Corynebacterium casei LMG S-19264T (=DSM 44701T), isolated from a smear-ripened cheese.</title>
        <authorList>
            <consortium name="US DOE Joint Genome Institute (JGI-PGF)"/>
            <person name="Walter F."/>
            <person name="Albersmeier A."/>
            <person name="Kalinowski J."/>
            <person name="Ruckert C."/>
        </authorList>
    </citation>
    <scope>NUCLEOTIDE SEQUENCE</scope>
    <source>
        <strain evidence="2">JCM 3131</strain>
    </source>
</reference>
<evidence type="ECO:0000313" key="2">
    <source>
        <dbReference type="EMBL" id="GGQ38075.1"/>
    </source>
</evidence>
<sequence length="107" mass="11154">MGAKVVDGVSAQVIPDGIGVPAGVAQQALRRPGPGMTGLFDQLPAVLALGIRQQPEQIGAGGGPRLNSAEPSRNPGHDLVEHRPPAGRVHAMARGHRTIFRSPHNPR</sequence>
<accession>A0A918B798</accession>
<comment type="caution">
    <text evidence="2">The sequence shown here is derived from an EMBL/GenBank/DDBJ whole genome shotgun (WGS) entry which is preliminary data.</text>
</comment>
<dbReference type="Proteomes" id="UP000620156">
    <property type="component" value="Unassembled WGS sequence"/>
</dbReference>
<dbReference type="AlphaFoldDB" id="A0A918B798"/>
<dbReference type="RefSeq" id="WP_229820763.1">
    <property type="nucleotide sequence ID" value="NZ_BMQK01000001.1"/>
</dbReference>
<keyword evidence="3" id="KW-1185">Reference proteome</keyword>
<dbReference type="EMBL" id="BMQK01000001">
    <property type="protein sequence ID" value="GGQ38075.1"/>
    <property type="molecule type" value="Genomic_DNA"/>
</dbReference>
<feature type="region of interest" description="Disordered" evidence="1">
    <location>
        <begin position="55"/>
        <end position="88"/>
    </location>
</feature>
<proteinExistence type="predicted"/>
<evidence type="ECO:0000256" key="1">
    <source>
        <dbReference type="SAM" id="MobiDB-lite"/>
    </source>
</evidence>
<feature type="compositionally biased region" description="Basic and acidic residues" evidence="1">
    <location>
        <begin position="75"/>
        <end position="84"/>
    </location>
</feature>
<organism evidence="2 3">
    <name type="scientific">Streptomyces ruber</name>
    <dbReference type="NCBI Taxonomy" id="83378"/>
    <lineage>
        <taxon>Bacteria</taxon>
        <taxon>Bacillati</taxon>
        <taxon>Actinomycetota</taxon>
        <taxon>Actinomycetes</taxon>
        <taxon>Kitasatosporales</taxon>
        <taxon>Streptomycetaceae</taxon>
        <taxon>Streptomyces</taxon>
    </lineage>
</organism>
<protein>
    <submittedName>
        <fullName evidence="2">Uncharacterized protein</fullName>
    </submittedName>
</protein>
<name>A0A918B798_9ACTN</name>
<reference evidence="2" key="2">
    <citation type="submission" date="2020-09" db="EMBL/GenBank/DDBJ databases">
        <authorList>
            <person name="Sun Q."/>
            <person name="Ohkuma M."/>
        </authorList>
    </citation>
    <scope>NUCLEOTIDE SEQUENCE</scope>
    <source>
        <strain evidence="2">JCM 3131</strain>
    </source>
</reference>
<evidence type="ECO:0000313" key="3">
    <source>
        <dbReference type="Proteomes" id="UP000620156"/>
    </source>
</evidence>